<dbReference type="InterPro" id="IPR000595">
    <property type="entry name" value="cNMP-bd_dom"/>
</dbReference>
<dbReference type="PROSITE" id="PS50042">
    <property type="entry name" value="CNMP_BINDING_3"/>
    <property type="match status" value="2"/>
</dbReference>
<dbReference type="Proteomes" id="UP000285060">
    <property type="component" value="Unassembled WGS sequence"/>
</dbReference>
<evidence type="ECO:0000313" key="4">
    <source>
        <dbReference type="EMBL" id="RHY34227.1"/>
    </source>
</evidence>
<keyword evidence="5" id="KW-1185">Reference proteome</keyword>
<evidence type="ECO:0000259" key="3">
    <source>
        <dbReference type="PROSITE" id="PS50042"/>
    </source>
</evidence>
<dbReference type="SMART" id="SM00100">
    <property type="entry name" value="cNMP"/>
    <property type="match status" value="2"/>
</dbReference>
<organism evidence="4 5">
    <name type="scientific">Aphanomyces invadans</name>
    <dbReference type="NCBI Taxonomy" id="157072"/>
    <lineage>
        <taxon>Eukaryota</taxon>
        <taxon>Sar</taxon>
        <taxon>Stramenopiles</taxon>
        <taxon>Oomycota</taxon>
        <taxon>Saprolegniomycetes</taxon>
        <taxon>Saprolegniales</taxon>
        <taxon>Verrucalvaceae</taxon>
        <taxon>Aphanomyces</taxon>
    </lineage>
</organism>
<dbReference type="EMBL" id="QUSY01000039">
    <property type="protein sequence ID" value="RHY34227.1"/>
    <property type="molecule type" value="Genomic_DNA"/>
</dbReference>
<feature type="region of interest" description="Disordered" evidence="2">
    <location>
        <begin position="342"/>
        <end position="366"/>
    </location>
</feature>
<dbReference type="AlphaFoldDB" id="A0A3R7AEZ0"/>
<dbReference type="Pfam" id="PF00027">
    <property type="entry name" value="cNMP_binding"/>
    <property type="match status" value="2"/>
</dbReference>
<dbReference type="Gene3D" id="1.25.40.10">
    <property type="entry name" value="Tetratricopeptide repeat domain"/>
    <property type="match status" value="1"/>
</dbReference>
<dbReference type="CDD" id="cd00038">
    <property type="entry name" value="CAP_ED"/>
    <property type="match status" value="2"/>
</dbReference>
<evidence type="ECO:0000313" key="5">
    <source>
        <dbReference type="Proteomes" id="UP000285060"/>
    </source>
</evidence>
<dbReference type="InterPro" id="IPR011990">
    <property type="entry name" value="TPR-like_helical_dom_sf"/>
</dbReference>
<reference evidence="4 5" key="1">
    <citation type="submission" date="2018-08" db="EMBL/GenBank/DDBJ databases">
        <title>Aphanomyces genome sequencing and annotation.</title>
        <authorList>
            <person name="Minardi D."/>
            <person name="Oidtmann B."/>
            <person name="Van Der Giezen M."/>
            <person name="Studholme D.J."/>
        </authorList>
    </citation>
    <scope>NUCLEOTIDE SEQUENCE [LARGE SCALE GENOMIC DNA]</scope>
    <source>
        <strain evidence="4 5">NJM0002</strain>
    </source>
</reference>
<name>A0A3R7AEZ0_9STRA</name>
<dbReference type="SMART" id="SM00028">
    <property type="entry name" value="TPR"/>
    <property type="match status" value="1"/>
</dbReference>
<accession>A0A3R7AEZ0</accession>
<proteinExistence type="predicted"/>
<protein>
    <recommendedName>
        <fullName evidence="3">Cyclic nucleotide-binding domain-containing protein</fullName>
    </recommendedName>
</protein>
<dbReference type="InterPro" id="IPR018490">
    <property type="entry name" value="cNMP-bd_dom_sf"/>
</dbReference>
<dbReference type="InterPro" id="IPR018488">
    <property type="entry name" value="cNMP-bd_CS"/>
</dbReference>
<feature type="domain" description="Cyclic nucleotide-binding" evidence="3">
    <location>
        <begin position="59"/>
        <end position="126"/>
    </location>
</feature>
<feature type="domain" description="Cyclic nucleotide-binding" evidence="3">
    <location>
        <begin position="146"/>
        <end position="267"/>
    </location>
</feature>
<dbReference type="Gene3D" id="2.60.120.10">
    <property type="entry name" value="Jelly Rolls"/>
    <property type="match status" value="2"/>
</dbReference>
<dbReference type="SUPFAM" id="SSF51206">
    <property type="entry name" value="cAMP-binding domain-like"/>
    <property type="match status" value="2"/>
</dbReference>
<dbReference type="InterPro" id="IPR019734">
    <property type="entry name" value="TPR_rpt"/>
</dbReference>
<comment type="caution">
    <text evidence="4">The sequence shown here is derived from an EMBL/GenBank/DDBJ whole genome shotgun (WGS) entry which is preliminary data.</text>
</comment>
<evidence type="ECO:0000256" key="2">
    <source>
        <dbReference type="SAM" id="MobiDB-lite"/>
    </source>
</evidence>
<gene>
    <name evidence="4" type="ORF">DYB32_001878</name>
</gene>
<dbReference type="PROSITE" id="PS00888">
    <property type="entry name" value="CNMP_BINDING_1"/>
    <property type="match status" value="1"/>
</dbReference>
<dbReference type="PANTHER" id="PTHR23011:SF28">
    <property type="entry name" value="CYCLIC NUCLEOTIDE-BINDING DOMAIN CONTAINING PROTEIN"/>
    <property type="match status" value="1"/>
</dbReference>
<evidence type="ECO:0000256" key="1">
    <source>
        <dbReference type="PROSITE-ProRule" id="PRU00339"/>
    </source>
</evidence>
<sequence length="366" mass="40600">MNTDAANRPMLFFNQAVVQAHLGNFNMAMADLNEAIKLDPDVPRYYKLRSLAQLDILIDHMYIVLEGTVTVHTEQHGVKQIQQTLQPGSIFSEATISTNLWADTTLEAMTACRVLMLEHVVFKHTMKKVMMEGASARAAFFTSTGIFGEWSEEQRNTLGVLSENFNFNAGDVIVTEGAVAMHLYFVQSGLCGAVRLLGAEQTRIQVAMLSSGDVFGEVLPVYSGITFLDAGNLQAAVLDPIHGSFPFTIVANTICKIIRIEKNYLNKKNGFELLRLGSVTKTILSKIQQFSVRCPQDKLVCDHPPFSLSGMTVARQLVQMIRDSCSWKLERKKVLSAFAKDMSKASGKLPRVQSEPQLSKYELPNS</sequence>
<keyword evidence="1" id="KW-0802">TPR repeat</keyword>
<dbReference type="VEuPathDB" id="FungiDB:H310_01421"/>
<feature type="repeat" description="TPR" evidence="1">
    <location>
        <begin position="9"/>
        <end position="42"/>
    </location>
</feature>
<dbReference type="PANTHER" id="PTHR23011">
    <property type="entry name" value="CYCLIC NUCLEOTIDE-BINDING DOMAIN CONTAINING PROTEIN"/>
    <property type="match status" value="1"/>
</dbReference>
<dbReference type="SUPFAM" id="SSF48452">
    <property type="entry name" value="TPR-like"/>
    <property type="match status" value="1"/>
</dbReference>
<dbReference type="PROSITE" id="PS50005">
    <property type="entry name" value="TPR"/>
    <property type="match status" value="1"/>
</dbReference>
<dbReference type="InterPro" id="IPR014710">
    <property type="entry name" value="RmlC-like_jellyroll"/>
</dbReference>